<evidence type="ECO:0000313" key="2">
    <source>
        <dbReference type="Proteomes" id="UP000054567"/>
    </source>
</evidence>
<reference evidence="1 2" key="1">
    <citation type="submission" date="2007-06" db="EMBL/GenBank/DDBJ databases">
        <title>The Genome Sequence of Coccidioides posadasii RMSCC_3488.</title>
        <authorList>
            <consortium name="Coccidioides Genome Resources Consortium"/>
            <consortium name="The Broad Institute Genome Sequencing Platform"/>
            <person name="Henn M.R."/>
            <person name="Sykes S."/>
            <person name="Young S."/>
            <person name="Jaffe D."/>
            <person name="Berlin A."/>
            <person name="Alvarez P."/>
            <person name="Butler J."/>
            <person name="Gnerre S."/>
            <person name="Grabherr M."/>
            <person name="Mauceli E."/>
            <person name="Brockman W."/>
            <person name="Kodira C."/>
            <person name="Alvarado L."/>
            <person name="Zeng Q."/>
            <person name="Crawford M."/>
            <person name="Antoine C."/>
            <person name="Devon K."/>
            <person name="Galgiani J."/>
            <person name="Orsborn K."/>
            <person name="Lewis M.L."/>
            <person name="Nusbaum C."/>
            <person name="Galagan J."/>
            <person name="Birren B."/>
        </authorList>
    </citation>
    <scope>NUCLEOTIDE SEQUENCE [LARGE SCALE GENOMIC DNA]</scope>
    <source>
        <strain evidence="1 2">RMSCC 3488</strain>
    </source>
</reference>
<dbReference type="AlphaFoldDB" id="A0A0J6F8N5"/>
<reference evidence="2" key="3">
    <citation type="journal article" date="2010" name="Genome Res.">
        <title>Population genomic sequencing of Coccidioides fungi reveals recent hybridization and transposon control.</title>
        <authorList>
            <person name="Neafsey D.E."/>
            <person name="Barker B.M."/>
            <person name="Sharpton T.J."/>
            <person name="Stajich J.E."/>
            <person name="Park D.J."/>
            <person name="Whiston E."/>
            <person name="Hung C.-Y."/>
            <person name="McMahan C."/>
            <person name="White J."/>
            <person name="Sykes S."/>
            <person name="Heiman D."/>
            <person name="Young S."/>
            <person name="Zeng Q."/>
            <person name="Abouelleil A."/>
            <person name="Aftuck L."/>
            <person name="Bessette D."/>
            <person name="Brown A."/>
            <person name="FitzGerald M."/>
            <person name="Lui A."/>
            <person name="Macdonald J.P."/>
            <person name="Priest M."/>
            <person name="Orbach M.J."/>
            <person name="Galgiani J.N."/>
            <person name="Kirkland T.N."/>
            <person name="Cole G.T."/>
            <person name="Birren B.W."/>
            <person name="Henn M.R."/>
            <person name="Taylor J.W."/>
            <person name="Rounsley S.D."/>
        </authorList>
    </citation>
    <scope>NUCLEOTIDE SEQUENCE [LARGE SCALE GENOMIC DNA]</scope>
    <source>
        <strain evidence="2">RMSCC 3488</strain>
    </source>
</reference>
<protein>
    <submittedName>
        <fullName evidence="1">Uncharacterized protein</fullName>
    </submittedName>
</protein>
<evidence type="ECO:0000313" key="1">
    <source>
        <dbReference type="EMBL" id="KMM65615.1"/>
    </source>
</evidence>
<dbReference type="Proteomes" id="UP000054567">
    <property type="component" value="Unassembled WGS sequence"/>
</dbReference>
<reference evidence="2" key="2">
    <citation type="journal article" date="2009" name="Genome Res.">
        <title>Comparative genomic analyses of the human fungal pathogens Coccidioides and their relatives.</title>
        <authorList>
            <person name="Sharpton T.J."/>
            <person name="Stajich J.E."/>
            <person name="Rounsley S.D."/>
            <person name="Gardner M.J."/>
            <person name="Wortman J.R."/>
            <person name="Jordar V.S."/>
            <person name="Maiti R."/>
            <person name="Kodira C.D."/>
            <person name="Neafsey D.E."/>
            <person name="Zeng Q."/>
            <person name="Hung C.-Y."/>
            <person name="McMahan C."/>
            <person name="Muszewska A."/>
            <person name="Grynberg M."/>
            <person name="Mandel M.A."/>
            <person name="Kellner E.M."/>
            <person name="Barker B.M."/>
            <person name="Galgiani J.N."/>
            <person name="Orbach M.J."/>
            <person name="Kirkland T.N."/>
            <person name="Cole G.T."/>
            <person name="Henn M.R."/>
            <person name="Birren B.W."/>
            <person name="Taylor J.W."/>
        </authorList>
    </citation>
    <scope>NUCLEOTIDE SEQUENCE [LARGE SCALE GENOMIC DNA]</scope>
    <source>
        <strain evidence="2">RMSCC 3488</strain>
    </source>
</reference>
<name>A0A0J6F8N5_COCPO</name>
<sequence length="113" mass="12855">MIDDTSGSEPVSSFHIETLSLHCHDASSPLLSHWPSYGSVSRETRVIISPASDPNHGTKWKGETGKTIWLEPYHHTRHSAKNGRNKARIDFKVFSFIIPYRGNSTYEWDMAQK</sequence>
<dbReference type="VEuPathDB" id="FungiDB:CPAG_01961"/>
<gene>
    <name evidence="1" type="ORF">CPAG_01961</name>
</gene>
<accession>A0A0J6F8N5</accession>
<organism evidence="1 2">
    <name type="scientific">Coccidioides posadasii RMSCC 3488</name>
    <dbReference type="NCBI Taxonomy" id="454284"/>
    <lineage>
        <taxon>Eukaryota</taxon>
        <taxon>Fungi</taxon>
        <taxon>Dikarya</taxon>
        <taxon>Ascomycota</taxon>
        <taxon>Pezizomycotina</taxon>
        <taxon>Eurotiomycetes</taxon>
        <taxon>Eurotiomycetidae</taxon>
        <taxon>Onygenales</taxon>
        <taxon>Onygenaceae</taxon>
        <taxon>Coccidioides</taxon>
    </lineage>
</organism>
<proteinExistence type="predicted"/>
<dbReference type="EMBL" id="DS268109">
    <property type="protein sequence ID" value="KMM65615.1"/>
    <property type="molecule type" value="Genomic_DNA"/>
</dbReference>